<proteinExistence type="predicted"/>
<feature type="region of interest" description="Disordered" evidence="1">
    <location>
        <begin position="167"/>
        <end position="190"/>
    </location>
</feature>
<protein>
    <submittedName>
        <fullName evidence="2">Uncharacterized protein</fullName>
    </submittedName>
</protein>
<keyword evidence="3" id="KW-1185">Reference proteome</keyword>
<evidence type="ECO:0000256" key="1">
    <source>
        <dbReference type="SAM" id="MobiDB-lite"/>
    </source>
</evidence>
<evidence type="ECO:0000313" key="3">
    <source>
        <dbReference type="Proteomes" id="UP001159363"/>
    </source>
</evidence>
<name>A0ABQ9G0J6_9NEOP</name>
<feature type="compositionally biased region" description="Polar residues" evidence="1">
    <location>
        <begin position="46"/>
        <end position="62"/>
    </location>
</feature>
<evidence type="ECO:0000313" key="2">
    <source>
        <dbReference type="EMBL" id="KAJ8866000.1"/>
    </source>
</evidence>
<sequence length="190" mass="22025">MECCKETWILGREDAKRLEVFEMWTWRRMERVSWVERGKVRKRSRTSSSQTGFPSACGSSTPACVGRRDQVSEAEQANLQIRNGSGASIRPLDAEQVPLLGRADDWRRRLPGPDWRTAFRRFASVCGWSSWKKSLFRISSCTEHQVHSRKQSLLERGTTPQLRRGIKSWTRTKRASKEQKTSRNLQVVSR</sequence>
<feature type="region of interest" description="Disordered" evidence="1">
    <location>
        <begin position="45"/>
        <end position="64"/>
    </location>
</feature>
<organism evidence="2 3">
    <name type="scientific">Dryococelus australis</name>
    <dbReference type="NCBI Taxonomy" id="614101"/>
    <lineage>
        <taxon>Eukaryota</taxon>
        <taxon>Metazoa</taxon>
        <taxon>Ecdysozoa</taxon>
        <taxon>Arthropoda</taxon>
        <taxon>Hexapoda</taxon>
        <taxon>Insecta</taxon>
        <taxon>Pterygota</taxon>
        <taxon>Neoptera</taxon>
        <taxon>Polyneoptera</taxon>
        <taxon>Phasmatodea</taxon>
        <taxon>Verophasmatodea</taxon>
        <taxon>Anareolatae</taxon>
        <taxon>Phasmatidae</taxon>
        <taxon>Eurycanthinae</taxon>
        <taxon>Dryococelus</taxon>
    </lineage>
</organism>
<accession>A0ABQ9G0J6</accession>
<dbReference type="EMBL" id="JARBHB010000017">
    <property type="protein sequence ID" value="KAJ8866000.1"/>
    <property type="molecule type" value="Genomic_DNA"/>
</dbReference>
<comment type="caution">
    <text evidence="2">The sequence shown here is derived from an EMBL/GenBank/DDBJ whole genome shotgun (WGS) entry which is preliminary data.</text>
</comment>
<gene>
    <name evidence="2" type="ORF">PR048_033524</name>
</gene>
<dbReference type="Proteomes" id="UP001159363">
    <property type="component" value="Chromosome 16"/>
</dbReference>
<reference evidence="2 3" key="1">
    <citation type="submission" date="2023-02" db="EMBL/GenBank/DDBJ databases">
        <title>LHISI_Scaffold_Assembly.</title>
        <authorList>
            <person name="Stuart O.P."/>
            <person name="Cleave R."/>
            <person name="Magrath M.J.L."/>
            <person name="Mikheyev A.S."/>
        </authorList>
    </citation>
    <scope>NUCLEOTIDE SEQUENCE [LARGE SCALE GENOMIC DNA]</scope>
    <source>
        <strain evidence="2">Daus_M_001</strain>
        <tissue evidence="2">Leg muscle</tissue>
    </source>
</reference>